<dbReference type="Proteomes" id="UP001309876">
    <property type="component" value="Unassembled WGS sequence"/>
</dbReference>
<dbReference type="InterPro" id="IPR011990">
    <property type="entry name" value="TPR-like_helical_dom_sf"/>
</dbReference>
<feature type="coiled-coil region" evidence="1">
    <location>
        <begin position="24"/>
        <end position="51"/>
    </location>
</feature>
<accession>A0AAN7T2R7</accession>
<dbReference type="InterPro" id="IPR006597">
    <property type="entry name" value="Sel1-like"/>
</dbReference>
<keyword evidence="3" id="KW-1185">Reference proteome</keyword>
<comment type="caution">
    <text evidence="2">The sequence shown here is derived from an EMBL/GenBank/DDBJ whole genome shotgun (WGS) entry which is preliminary data.</text>
</comment>
<keyword evidence="1" id="KW-0175">Coiled coil</keyword>
<dbReference type="Gene3D" id="1.25.40.10">
    <property type="entry name" value="Tetratricopeptide repeat domain"/>
    <property type="match status" value="1"/>
</dbReference>
<dbReference type="GO" id="GO:0032153">
    <property type="term" value="C:cell division site"/>
    <property type="evidence" value="ECO:0007669"/>
    <property type="project" value="TreeGrafter"/>
</dbReference>
<dbReference type="EMBL" id="JAVRRJ010000003">
    <property type="protein sequence ID" value="KAK5087227.1"/>
    <property type="molecule type" value="Genomic_DNA"/>
</dbReference>
<evidence type="ECO:0000256" key="1">
    <source>
        <dbReference type="SAM" id="Coils"/>
    </source>
</evidence>
<organism evidence="2 3">
    <name type="scientific">Lithohypha guttulata</name>
    <dbReference type="NCBI Taxonomy" id="1690604"/>
    <lineage>
        <taxon>Eukaryota</taxon>
        <taxon>Fungi</taxon>
        <taxon>Dikarya</taxon>
        <taxon>Ascomycota</taxon>
        <taxon>Pezizomycotina</taxon>
        <taxon>Eurotiomycetes</taxon>
        <taxon>Chaetothyriomycetidae</taxon>
        <taxon>Chaetothyriales</taxon>
        <taxon>Trichomeriaceae</taxon>
        <taxon>Lithohypha</taxon>
    </lineage>
</organism>
<protein>
    <recommendedName>
        <fullName evidence="4">Fungal N-terminal domain-containing protein</fullName>
    </recommendedName>
</protein>
<dbReference type="InterPro" id="IPR052945">
    <property type="entry name" value="Mitotic_Regulator"/>
</dbReference>
<dbReference type="GO" id="GO:0010972">
    <property type="term" value="P:negative regulation of G2/M transition of mitotic cell cycle"/>
    <property type="evidence" value="ECO:0007669"/>
    <property type="project" value="TreeGrafter"/>
</dbReference>
<gene>
    <name evidence="2" type="ORF">LTR05_004398</name>
</gene>
<reference evidence="2 3" key="1">
    <citation type="submission" date="2023-08" db="EMBL/GenBank/DDBJ databases">
        <title>Black Yeasts Isolated from many extreme environments.</title>
        <authorList>
            <person name="Coleine C."/>
            <person name="Stajich J.E."/>
            <person name="Selbmann L."/>
        </authorList>
    </citation>
    <scope>NUCLEOTIDE SEQUENCE [LARGE SCALE GENOMIC DNA]</scope>
    <source>
        <strain evidence="2 3">CCFEE 5910</strain>
    </source>
</reference>
<dbReference type="PANTHER" id="PTHR43628:SF1">
    <property type="entry name" value="CHITIN SYNTHASE REGULATORY FACTOR 2-RELATED"/>
    <property type="match status" value="1"/>
</dbReference>
<sequence length="593" mass="65409">MDPISITAACVGLLSGLTAISTKIRNLTVDAKNTNKEVLALQSELDSFQRSLGLFYGSGQADRYPEHLCADLEKIIRGSRYVVEEIDGLLEKVAGTGLTQQLQWSISIRDEVSRLHRNLEGHKSAITIAIAATSMSMTRGIKSDTSSIRSKAARIPQIQQQLAAFLEALQIEPLDDDGVSEATQLGVVMQRFLEETYSGSVNGSVVRRNTFRSQTNAPSVFNNLYEEQQPLVDVTFIEKSFHKHTDILRAKSPDALPETPSSATLTAPLSHDEYLTSLTKSFSDSTLVSSTLSQPIQNQHDSWKELSFPLRRPHTQDSGTETKVARRKRLRSWIQASKNPPIKTNPPKPAPPETTTHISEALLREIASLLATDPRGFKKDPTYDEYQREAQDLYENTLLKASLAASDQVQVTTTLFEEAVSLHNSGRIALATSKAKSLAENGHTASQIMYALALRYGRGCRCDPKQALAYLYSAARVAITLALNKSKSETGPHYFADNAAGLDELGLALFEIAETFRYTWAEPVSAGDARIFYQAAAKLGDVRAMRELAWCFIEGIGGEISKYAAAQVLRVASAQGHERPIDGWIWKEKYNND</sequence>
<evidence type="ECO:0000313" key="2">
    <source>
        <dbReference type="EMBL" id="KAK5087227.1"/>
    </source>
</evidence>
<dbReference type="SUPFAM" id="SSF81901">
    <property type="entry name" value="HCP-like"/>
    <property type="match status" value="1"/>
</dbReference>
<proteinExistence type="predicted"/>
<dbReference type="AlphaFoldDB" id="A0AAN7T2R7"/>
<evidence type="ECO:0008006" key="4">
    <source>
        <dbReference type="Google" id="ProtNLM"/>
    </source>
</evidence>
<dbReference type="PANTHER" id="PTHR43628">
    <property type="entry name" value="ACTIVATOR OF C KINASE PROTEIN 1-RELATED"/>
    <property type="match status" value="1"/>
</dbReference>
<evidence type="ECO:0000313" key="3">
    <source>
        <dbReference type="Proteomes" id="UP001309876"/>
    </source>
</evidence>
<name>A0AAN7T2R7_9EURO</name>
<dbReference type="SMART" id="SM00671">
    <property type="entry name" value="SEL1"/>
    <property type="match status" value="3"/>
</dbReference>